<evidence type="ECO:0000256" key="2">
    <source>
        <dbReference type="ARBA" id="ARBA00023027"/>
    </source>
</evidence>
<dbReference type="PROSITE" id="PS00671">
    <property type="entry name" value="D_2_HYDROXYACID_DH_3"/>
    <property type="match status" value="1"/>
</dbReference>
<dbReference type="PANTHER" id="PTHR43333">
    <property type="entry name" value="2-HACID_DH_C DOMAIN-CONTAINING PROTEIN"/>
    <property type="match status" value="1"/>
</dbReference>
<accession>A0A1I4I8U1</accession>
<feature type="domain" description="D-isomer specific 2-hydroxyacid dehydrogenase NAD-binding" evidence="3">
    <location>
        <begin position="110"/>
        <end position="284"/>
    </location>
</feature>
<dbReference type="InterPro" id="IPR006140">
    <property type="entry name" value="D-isomer_DH_NAD-bd"/>
</dbReference>
<dbReference type="RefSeq" id="WP_089861290.1">
    <property type="nucleotide sequence ID" value="NZ_FOTI01000015.1"/>
</dbReference>
<dbReference type="SUPFAM" id="SSF51735">
    <property type="entry name" value="NAD(P)-binding Rossmann-fold domains"/>
    <property type="match status" value="1"/>
</dbReference>
<dbReference type="STRING" id="29563.SAMN02983006_01350"/>
<keyword evidence="2" id="KW-0520">NAD</keyword>
<dbReference type="CDD" id="cd05300">
    <property type="entry name" value="2-Hacid_dh_1"/>
    <property type="match status" value="1"/>
</dbReference>
<proteinExistence type="predicted"/>
<evidence type="ECO:0000313" key="5">
    <source>
        <dbReference type="Proteomes" id="UP000199006"/>
    </source>
</evidence>
<dbReference type="AlphaFoldDB" id="A0A1I4I8U1"/>
<sequence length="322" mass="35892">MKAKLLIITNDIFDISAKDFTEILEIGAKNDLEIELREADEVKRTDVTEAEIIFGWPNKNLLPEAKNLKWIQLPSAGADSYADSALYYNPDFILTNSSGVYGKAIAEHVLGMIFAYSRNLQQYAYQKQKRNWQRLDPRPGLFNSTVAVLGFGDIGQTVAQRVKDFGADVLVVKRTMCEKPTYVDKIYLTDQLLTVLKLADYVILTLPSTPATQGIIGEAELKIMNDNAFLVNIGRGSLIDQAALIRALKTDSIAGAGLDVTTPEPLPVDSELWDLDNVILTSHSSGFEPGNDSRRYQLFKHNLLKYLAGEPLNNQVSFNLKY</sequence>
<dbReference type="InterPro" id="IPR036291">
    <property type="entry name" value="NAD(P)-bd_dom_sf"/>
</dbReference>
<reference evidence="4 5" key="1">
    <citation type="submission" date="2016-10" db="EMBL/GenBank/DDBJ databases">
        <authorList>
            <person name="de Groot N.N."/>
        </authorList>
    </citation>
    <scope>NUCLEOTIDE SEQUENCE [LARGE SCALE GENOMIC DNA]</scope>
    <source>
        <strain evidence="4 5">ATCC 51327</strain>
    </source>
</reference>
<organism evidence="4 5">
    <name type="scientific">Halanaerobium salsuginis</name>
    <dbReference type="NCBI Taxonomy" id="29563"/>
    <lineage>
        <taxon>Bacteria</taxon>
        <taxon>Bacillati</taxon>
        <taxon>Bacillota</taxon>
        <taxon>Clostridia</taxon>
        <taxon>Halanaerobiales</taxon>
        <taxon>Halanaerobiaceae</taxon>
        <taxon>Halanaerobium</taxon>
    </lineage>
</organism>
<dbReference type="GO" id="GO:0016616">
    <property type="term" value="F:oxidoreductase activity, acting on the CH-OH group of donors, NAD or NADP as acceptor"/>
    <property type="evidence" value="ECO:0007669"/>
    <property type="project" value="UniProtKB-ARBA"/>
</dbReference>
<evidence type="ECO:0000313" key="4">
    <source>
        <dbReference type="EMBL" id="SFL50705.1"/>
    </source>
</evidence>
<dbReference type="InterPro" id="IPR029753">
    <property type="entry name" value="D-isomer_DH_CS"/>
</dbReference>
<dbReference type="SUPFAM" id="SSF52283">
    <property type="entry name" value="Formate/glycerate dehydrogenase catalytic domain-like"/>
    <property type="match status" value="1"/>
</dbReference>
<dbReference type="PANTHER" id="PTHR43333:SF1">
    <property type="entry name" value="D-ISOMER SPECIFIC 2-HYDROXYACID DEHYDROGENASE NAD-BINDING DOMAIN-CONTAINING PROTEIN"/>
    <property type="match status" value="1"/>
</dbReference>
<gene>
    <name evidence="4" type="ORF">SAMN02983006_01350</name>
</gene>
<dbReference type="Proteomes" id="UP000199006">
    <property type="component" value="Unassembled WGS sequence"/>
</dbReference>
<keyword evidence="5" id="KW-1185">Reference proteome</keyword>
<evidence type="ECO:0000259" key="3">
    <source>
        <dbReference type="Pfam" id="PF02826"/>
    </source>
</evidence>
<dbReference type="Gene3D" id="3.40.50.720">
    <property type="entry name" value="NAD(P)-binding Rossmann-like Domain"/>
    <property type="match status" value="2"/>
</dbReference>
<dbReference type="EMBL" id="FOTI01000015">
    <property type="protein sequence ID" value="SFL50705.1"/>
    <property type="molecule type" value="Genomic_DNA"/>
</dbReference>
<name>A0A1I4I8U1_9FIRM</name>
<dbReference type="OrthoDB" id="9805416at2"/>
<protein>
    <submittedName>
        <fullName evidence="4">Phosphoglycerate dehydrogenase</fullName>
    </submittedName>
</protein>
<dbReference type="GO" id="GO:0051287">
    <property type="term" value="F:NAD binding"/>
    <property type="evidence" value="ECO:0007669"/>
    <property type="project" value="InterPro"/>
</dbReference>
<evidence type="ECO:0000256" key="1">
    <source>
        <dbReference type="ARBA" id="ARBA00023002"/>
    </source>
</evidence>
<dbReference type="Pfam" id="PF02826">
    <property type="entry name" value="2-Hacid_dh_C"/>
    <property type="match status" value="1"/>
</dbReference>
<keyword evidence="1" id="KW-0560">Oxidoreductase</keyword>